<evidence type="ECO:0000256" key="11">
    <source>
        <dbReference type="ARBA" id="ARBA00023136"/>
    </source>
</evidence>
<evidence type="ECO:0000256" key="3">
    <source>
        <dbReference type="ARBA" id="ARBA00022473"/>
    </source>
</evidence>
<keyword evidence="13" id="KW-0325">Glycoprotein</keyword>
<keyword evidence="3" id="KW-0217">Developmental protein</keyword>
<keyword evidence="10 18" id="KW-1133">Transmembrane helix</keyword>
<gene>
    <name evidence="21" type="primary">SEMA6D</name>
</gene>
<dbReference type="GO" id="GO:0007411">
    <property type="term" value="P:axon guidance"/>
    <property type="evidence" value="ECO:0007669"/>
    <property type="project" value="TreeGrafter"/>
</dbReference>
<feature type="chain" id="PRO_5014404568" description="Semaphorin-6D" evidence="19">
    <location>
        <begin position="21"/>
        <end position="990"/>
    </location>
</feature>
<accession>A0A2K6N1I2</accession>
<feature type="region of interest" description="Disordered" evidence="17">
    <location>
        <begin position="704"/>
        <end position="742"/>
    </location>
</feature>
<evidence type="ECO:0000313" key="22">
    <source>
        <dbReference type="Proteomes" id="UP000233180"/>
    </source>
</evidence>
<sequence length="990" mass="110586">MRVFLLCAYILLLMVSQLRAVSFPEDDEPLNTVDYHYSRQYPVFRGRPSGNESQHRLDFQLMLKIRDTLYIAGRDQVYTVNLNEMPKTEVIPSKDECHNFIKVFVPRNDEMVFVCGTNAFNPMCRYYRLSTLEYDGEEISGLARCPFDARQTNVALFADGKLYSATVADFLASDAVIYRSMGDGSALRTIKYDSKWIKEPHFLHAIEYGNYVYFFFREIAVEHNNLGKAVYSRVARICKNDMGGSQRVLEKHWTSFLKARLNCSVPGDSFFYFDVLQSITDIIQINGLPTVVGVFTTQLNSIPGSAVCAFSMDDIEKVFKGRFKEQKTPDSVWTAVPEDKVPKPRPGCCAKHGLAEAYKTSIDFPDETLSFIKSHPLMDSAVPPIADEPWFTKTRVRYRLTAIAVDHSAGPYQNYTVIFVGSEAGVVLKVLAKTSPFSLNDSVLLEEIEAYNHAKCSAENEEDKKVISLQLDKDHHALYVAFSSCVIRIPLSRCERYGSCKKSCIASRDPYCGWLSQGSCGRVTPGMLLLTEDFFAFHNHSAEGYEQDTEFGNTAHLGDCHGVRWEVQSGESNQMVHMNVLITCVFAAFVLGAFIAGVAVYCYRDMFVRKNRKIHKDAESAQSCTDSSGSFAKLNGLFDSPVKEYQQNIDSPKLYSNLLTSRKELPPNGDTKSMVMDHRGQPPELAALPTPESTPVLHQKTLQAMKSHSEKAHGHGASRKETPQFFPSSPPPHSPLSHGHIPSAIVLPNATHDYNTSFSNSNAHKAEKKLQNIDHPLTKSSSKRDHRRSVDSRNTLNDLLKHLNDPNSNPKAIMGDIQMAHQNLMLDPVGSMSEVPPKVPNREASLYSPPSTLPRNSPTKRVDVPTTPGVPMTSLERQRGYHKNSSQRHSISAMPKNLNSPNGVLLSRQPSMNRGGYMPTPTGAKVDYIQGTPVSVHLQPSLSRQSSYTSNGTLPRTGLKRTPSLKPDVPPKPSFVPQTPSVRPLNKYTY</sequence>
<dbReference type="GO" id="GO:0005886">
    <property type="term" value="C:plasma membrane"/>
    <property type="evidence" value="ECO:0007669"/>
    <property type="project" value="UniProtKB-SubCell"/>
</dbReference>
<evidence type="ECO:0000256" key="14">
    <source>
        <dbReference type="ARBA" id="ARBA00060308"/>
    </source>
</evidence>
<evidence type="ECO:0000256" key="4">
    <source>
        <dbReference type="ARBA" id="ARBA00022475"/>
    </source>
</evidence>
<evidence type="ECO:0000256" key="1">
    <source>
        <dbReference type="ARBA" id="ARBA00004251"/>
    </source>
</evidence>
<feature type="compositionally biased region" description="Basic and acidic residues" evidence="17">
    <location>
        <begin position="707"/>
        <end position="722"/>
    </location>
</feature>
<evidence type="ECO:0000256" key="17">
    <source>
        <dbReference type="SAM" id="MobiDB-lite"/>
    </source>
</evidence>
<dbReference type="SMART" id="SM00423">
    <property type="entry name" value="PSI"/>
    <property type="match status" value="1"/>
</dbReference>
<dbReference type="FunFam" id="3.30.1680.10:FF:000004">
    <property type="entry name" value="semaphorin-6D isoform X1"/>
    <property type="match status" value="1"/>
</dbReference>
<dbReference type="Ensembl" id="ENSRBIT00000065934.1">
    <property type="protein sequence ID" value="ENSRBIP00000041894.1"/>
    <property type="gene ID" value="ENSRBIG00000044260.1"/>
</dbReference>
<comment type="subcellular location">
    <subcellularLocation>
        <location evidence="1">Cell membrane</location>
        <topology evidence="1">Single-pass type I membrane protein</topology>
    </subcellularLocation>
</comment>
<keyword evidence="8" id="KW-0221">Differentiation</keyword>
<reference evidence="21" key="3">
    <citation type="submission" date="2025-09" db="UniProtKB">
        <authorList>
            <consortium name="Ensembl"/>
        </authorList>
    </citation>
    <scope>IDENTIFICATION</scope>
</reference>
<comment type="function">
    <text evidence="14">Shows growth cone collapsing activity on dorsal root ganglion (DRG) neurons in vitro. May be a stop signal for the DRG neurons in their target areas, and possibly also for other neurons. May also be involved in the maintenance and remodeling of neuronal connections. Ligand of TREM2 with PLXNA1 as coreceptor in dendritic cells, plays a role in the generation of immune responses and skeletal homeostasis.</text>
</comment>
<feature type="signal peptide" evidence="19">
    <location>
        <begin position="1"/>
        <end position="20"/>
    </location>
</feature>
<keyword evidence="9" id="KW-0524">Neurogenesis</keyword>
<dbReference type="GO" id="GO:0071526">
    <property type="term" value="P:semaphorin-plexin signaling pathway"/>
    <property type="evidence" value="ECO:0007669"/>
    <property type="project" value="TreeGrafter"/>
</dbReference>
<dbReference type="SUPFAM" id="SSF103575">
    <property type="entry name" value="Plexin repeat"/>
    <property type="match status" value="1"/>
</dbReference>
<feature type="compositionally biased region" description="Polar residues" evidence="17">
    <location>
        <begin position="848"/>
        <end position="859"/>
    </location>
</feature>
<keyword evidence="22" id="KW-1185">Reference proteome</keyword>
<keyword evidence="5" id="KW-0597">Phosphoprotein</keyword>
<evidence type="ECO:0000256" key="5">
    <source>
        <dbReference type="ARBA" id="ARBA00022553"/>
    </source>
</evidence>
<dbReference type="PANTHER" id="PTHR11036:SF65">
    <property type="entry name" value="SEMAPHORIN-6D"/>
    <property type="match status" value="1"/>
</dbReference>
<feature type="region of interest" description="Disordered" evidence="17">
    <location>
        <begin position="831"/>
        <end position="903"/>
    </location>
</feature>
<dbReference type="PANTHER" id="PTHR11036">
    <property type="entry name" value="SEMAPHORIN"/>
    <property type="match status" value="1"/>
</dbReference>
<keyword evidence="11 18" id="KW-0472">Membrane</keyword>
<dbReference type="GO" id="GO:0045499">
    <property type="term" value="F:chemorepellent activity"/>
    <property type="evidence" value="ECO:0007669"/>
    <property type="project" value="TreeGrafter"/>
</dbReference>
<dbReference type="Pfam" id="PF01403">
    <property type="entry name" value="Sema"/>
    <property type="match status" value="1"/>
</dbReference>
<evidence type="ECO:0000256" key="16">
    <source>
        <dbReference type="PROSITE-ProRule" id="PRU00352"/>
    </source>
</evidence>
<feature type="region of interest" description="Disordered" evidence="17">
    <location>
        <begin position="938"/>
        <end position="990"/>
    </location>
</feature>
<dbReference type="SMART" id="SM00630">
    <property type="entry name" value="Sema"/>
    <property type="match status" value="1"/>
</dbReference>
<evidence type="ECO:0000256" key="7">
    <source>
        <dbReference type="ARBA" id="ARBA00022729"/>
    </source>
</evidence>
<evidence type="ECO:0000256" key="19">
    <source>
        <dbReference type="SAM" id="SignalP"/>
    </source>
</evidence>
<keyword evidence="12" id="KW-1015">Disulfide bond</keyword>
<evidence type="ECO:0000256" key="15">
    <source>
        <dbReference type="ARBA" id="ARBA00074110"/>
    </source>
</evidence>
<comment type="similarity">
    <text evidence="2">Belongs to the semaphorin family.</text>
</comment>
<evidence type="ECO:0000256" key="9">
    <source>
        <dbReference type="ARBA" id="ARBA00022902"/>
    </source>
</evidence>
<protein>
    <recommendedName>
        <fullName evidence="15">Semaphorin-6D</fullName>
    </recommendedName>
</protein>
<dbReference type="InterPro" id="IPR001627">
    <property type="entry name" value="Semap_dom"/>
</dbReference>
<feature type="region of interest" description="Disordered" evidence="17">
    <location>
        <begin position="661"/>
        <end position="692"/>
    </location>
</feature>
<dbReference type="Gene3D" id="2.130.10.10">
    <property type="entry name" value="YVTN repeat-like/Quinoprotein amine dehydrogenase"/>
    <property type="match status" value="1"/>
</dbReference>
<evidence type="ECO:0000313" key="21">
    <source>
        <dbReference type="Ensembl" id="ENSRBIP00000041894.1"/>
    </source>
</evidence>
<reference evidence="21 22" key="1">
    <citation type="submission" date="2016-06" db="EMBL/GenBank/DDBJ databases">
        <title>Genome of Rhinopithecus bieti.</title>
        <authorList>
            <person name="Wu"/>
            <person name="C.-I. and Zhang"/>
            <person name="Y."/>
        </authorList>
    </citation>
    <scope>NUCLEOTIDE SEQUENCE</scope>
</reference>
<comment type="caution">
    <text evidence="16">Lacks conserved residue(s) required for the propagation of feature annotation.</text>
</comment>
<feature type="domain" description="Sema" evidence="20">
    <location>
        <begin position="27"/>
        <end position="491"/>
    </location>
</feature>
<dbReference type="InterPro" id="IPR016201">
    <property type="entry name" value="PSI"/>
</dbReference>
<dbReference type="FunFam" id="2.130.10.10:FF:000013">
    <property type="entry name" value="semaphorin-6D isoform X2"/>
    <property type="match status" value="1"/>
</dbReference>
<dbReference type="Proteomes" id="UP000233180">
    <property type="component" value="Unassembled WGS sequence"/>
</dbReference>
<dbReference type="AlphaFoldDB" id="A0A2K6N1I2"/>
<dbReference type="PROSITE" id="PS51004">
    <property type="entry name" value="SEMA"/>
    <property type="match status" value="1"/>
</dbReference>
<dbReference type="Pfam" id="PF01437">
    <property type="entry name" value="PSI"/>
    <property type="match status" value="1"/>
</dbReference>
<evidence type="ECO:0000256" key="12">
    <source>
        <dbReference type="ARBA" id="ARBA00023157"/>
    </source>
</evidence>
<dbReference type="GO" id="GO:0030335">
    <property type="term" value="P:positive regulation of cell migration"/>
    <property type="evidence" value="ECO:0007669"/>
    <property type="project" value="TreeGrafter"/>
</dbReference>
<keyword evidence="7 19" id="KW-0732">Signal</keyword>
<evidence type="ECO:0000256" key="18">
    <source>
        <dbReference type="SAM" id="Phobius"/>
    </source>
</evidence>
<feature type="compositionally biased region" description="Polar residues" evidence="17">
    <location>
        <begin position="938"/>
        <end position="954"/>
    </location>
</feature>
<organism evidence="21 22">
    <name type="scientific">Rhinopithecus bieti</name>
    <name type="common">Black snub-nosed monkey</name>
    <name type="synonym">Pygathrix bieti</name>
    <dbReference type="NCBI Taxonomy" id="61621"/>
    <lineage>
        <taxon>Eukaryota</taxon>
        <taxon>Metazoa</taxon>
        <taxon>Chordata</taxon>
        <taxon>Craniata</taxon>
        <taxon>Vertebrata</taxon>
        <taxon>Euteleostomi</taxon>
        <taxon>Mammalia</taxon>
        <taxon>Eutheria</taxon>
        <taxon>Euarchontoglires</taxon>
        <taxon>Primates</taxon>
        <taxon>Haplorrhini</taxon>
        <taxon>Catarrhini</taxon>
        <taxon>Cercopithecidae</taxon>
        <taxon>Colobinae</taxon>
        <taxon>Rhinopithecus</taxon>
    </lineage>
</organism>
<dbReference type="Gene3D" id="3.30.1680.10">
    <property type="entry name" value="ligand-binding face of the semaphorins, domain 2"/>
    <property type="match status" value="1"/>
</dbReference>
<keyword evidence="6 18" id="KW-0812">Transmembrane</keyword>
<proteinExistence type="inferred from homology"/>
<dbReference type="InterPro" id="IPR015943">
    <property type="entry name" value="WD40/YVTN_repeat-like_dom_sf"/>
</dbReference>
<dbReference type="GO" id="GO:0030215">
    <property type="term" value="F:semaphorin receptor binding"/>
    <property type="evidence" value="ECO:0007669"/>
    <property type="project" value="InterPro"/>
</dbReference>
<evidence type="ECO:0000259" key="20">
    <source>
        <dbReference type="PROSITE" id="PS51004"/>
    </source>
</evidence>
<reference evidence="21" key="2">
    <citation type="submission" date="2025-08" db="UniProtKB">
        <authorList>
            <consortium name="Ensembl"/>
        </authorList>
    </citation>
    <scope>IDENTIFICATION</scope>
</reference>
<dbReference type="InterPro" id="IPR036352">
    <property type="entry name" value="Semap_dom_sf"/>
</dbReference>
<feature type="transmembrane region" description="Helical" evidence="18">
    <location>
        <begin position="580"/>
        <end position="603"/>
    </location>
</feature>
<keyword evidence="4" id="KW-1003">Cell membrane</keyword>
<dbReference type="GeneTree" id="ENSGT00940000159303"/>
<dbReference type="SUPFAM" id="SSF101912">
    <property type="entry name" value="Sema domain"/>
    <property type="match status" value="1"/>
</dbReference>
<feature type="region of interest" description="Disordered" evidence="17">
    <location>
        <begin position="756"/>
        <end position="791"/>
    </location>
</feature>
<evidence type="ECO:0000256" key="8">
    <source>
        <dbReference type="ARBA" id="ARBA00022782"/>
    </source>
</evidence>
<evidence type="ECO:0000256" key="2">
    <source>
        <dbReference type="ARBA" id="ARBA00009492"/>
    </source>
</evidence>
<evidence type="ECO:0000256" key="13">
    <source>
        <dbReference type="ARBA" id="ARBA00023180"/>
    </source>
</evidence>
<dbReference type="GO" id="GO:0001755">
    <property type="term" value="P:neural crest cell migration"/>
    <property type="evidence" value="ECO:0007669"/>
    <property type="project" value="TreeGrafter"/>
</dbReference>
<name>A0A2K6N1I2_RHIBE</name>
<evidence type="ECO:0000256" key="6">
    <source>
        <dbReference type="ARBA" id="ARBA00022692"/>
    </source>
</evidence>
<dbReference type="InterPro" id="IPR027231">
    <property type="entry name" value="Semaphorin"/>
</dbReference>
<evidence type="ECO:0000256" key="10">
    <source>
        <dbReference type="ARBA" id="ARBA00022989"/>
    </source>
</evidence>
<dbReference type="InterPro" id="IPR002165">
    <property type="entry name" value="Plexin_repeat"/>
</dbReference>